<proteinExistence type="predicted"/>
<evidence type="ECO:0000259" key="2">
    <source>
        <dbReference type="Pfam" id="PF26107"/>
    </source>
</evidence>
<dbReference type="InterPro" id="IPR059019">
    <property type="entry name" value="WHD_CapW"/>
</dbReference>
<evidence type="ECO:0008006" key="6">
    <source>
        <dbReference type="Google" id="ProtNLM"/>
    </source>
</evidence>
<dbReference type="PANTHER" id="PTHR34580">
    <property type="match status" value="1"/>
</dbReference>
<dbReference type="PIRSF" id="PIRSF015558">
    <property type="entry name" value="Txn_reg_DeoR_prd"/>
    <property type="match status" value="1"/>
</dbReference>
<feature type="domain" description="DNA-binding transcriptional repressor CapW winged helix-turn-helix" evidence="3">
    <location>
        <begin position="18"/>
        <end position="97"/>
    </location>
</feature>
<dbReference type="Pfam" id="PF13280">
    <property type="entry name" value="WYL"/>
    <property type="match status" value="1"/>
</dbReference>
<evidence type="ECO:0000313" key="4">
    <source>
        <dbReference type="EMBL" id="MET3650691.1"/>
    </source>
</evidence>
<reference evidence="4 5" key="1">
    <citation type="submission" date="2024-06" db="EMBL/GenBank/DDBJ databases">
        <title>Sorghum-associated microbial communities from plants grown in Nebraska, USA.</title>
        <authorList>
            <person name="Schachtman D."/>
        </authorList>
    </citation>
    <scope>NUCLEOTIDE SEQUENCE [LARGE SCALE GENOMIC DNA]</scope>
    <source>
        <strain evidence="4 5">1073</strain>
    </source>
</reference>
<name>A0ABV2JPD0_9GAMM</name>
<comment type="caution">
    <text evidence="4">The sequence shown here is derived from an EMBL/GenBank/DDBJ whole genome shotgun (WGS) entry which is preliminary data.</text>
</comment>
<gene>
    <name evidence="4" type="ORF">ABIC75_000393</name>
</gene>
<dbReference type="InterPro" id="IPR051534">
    <property type="entry name" value="CBASS_pafABC_assoc_protein"/>
</dbReference>
<evidence type="ECO:0000259" key="3">
    <source>
        <dbReference type="Pfam" id="PF26109"/>
    </source>
</evidence>
<evidence type="ECO:0000259" key="1">
    <source>
        <dbReference type="Pfam" id="PF13280"/>
    </source>
</evidence>
<accession>A0ABV2JPD0</accession>
<feature type="domain" description="DNA-binding transcriptional repressor CapW C-terminal dimerisation" evidence="2">
    <location>
        <begin position="218"/>
        <end position="286"/>
    </location>
</feature>
<dbReference type="RefSeq" id="WP_354012180.1">
    <property type="nucleotide sequence ID" value="NZ_JBEPMU010000001.1"/>
</dbReference>
<protein>
    <recommendedName>
        <fullName evidence="6">WYL domain-containing protein</fullName>
    </recommendedName>
</protein>
<dbReference type="Pfam" id="PF26109">
    <property type="entry name" value="WHD_BrxR"/>
    <property type="match status" value="1"/>
</dbReference>
<dbReference type="Pfam" id="PF26107">
    <property type="entry name" value="BrxR_CTD"/>
    <property type="match status" value="1"/>
</dbReference>
<dbReference type="EMBL" id="JBEPMU010000001">
    <property type="protein sequence ID" value="MET3650691.1"/>
    <property type="molecule type" value="Genomic_DNA"/>
</dbReference>
<evidence type="ECO:0000313" key="5">
    <source>
        <dbReference type="Proteomes" id="UP001549184"/>
    </source>
</evidence>
<organism evidence="4 5">
    <name type="scientific">Dyella japonica</name>
    <dbReference type="NCBI Taxonomy" id="231455"/>
    <lineage>
        <taxon>Bacteria</taxon>
        <taxon>Pseudomonadati</taxon>
        <taxon>Pseudomonadota</taxon>
        <taxon>Gammaproteobacteria</taxon>
        <taxon>Lysobacterales</taxon>
        <taxon>Rhodanobacteraceae</taxon>
        <taxon>Dyella</taxon>
    </lineage>
</organism>
<dbReference type="PROSITE" id="PS52050">
    <property type="entry name" value="WYL"/>
    <property type="match status" value="1"/>
</dbReference>
<dbReference type="PANTHER" id="PTHR34580:SF3">
    <property type="entry name" value="PROTEIN PAFB"/>
    <property type="match status" value="1"/>
</dbReference>
<feature type="domain" description="WYL" evidence="1">
    <location>
        <begin position="132"/>
        <end position="198"/>
    </location>
</feature>
<keyword evidence="5" id="KW-1185">Reference proteome</keyword>
<dbReference type="InterPro" id="IPR059020">
    <property type="entry name" value="CapW_CTD"/>
</dbReference>
<dbReference type="InterPro" id="IPR026881">
    <property type="entry name" value="WYL_dom"/>
</dbReference>
<sequence>MKNNELESVRSPRGRWGQDRRLEFIDTRLAWEGRLNRSALTDFFSISIPQASLDLAKYMDLAPANMQYDPSQKTYVAQASFKPVFAEATSDRYLAELYALTLKVLSPDLSFLGATPETDVVRHPARSVPENYLRQTLSAIREQRTLQIHYQAVSHPDPSERLISPRTLGYDGARWHIRGYCHLRRAYRDFVFARILSLSLGDPSEDPVPADEAWDQELDVIIGPHPDLSEGQRRVIALDYGMTGDQLKIPTRQALVYYLLKRLGVASSVPRPAAEQQIVLLNREALVAYVPELADPSSGTGK</sequence>
<dbReference type="Proteomes" id="UP001549184">
    <property type="component" value="Unassembled WGS sequence"/>
</dbReference>
<dbReference type="InterPro" id="IPR016634">
    <property type="entry name" value="CapW-like"/>
</dbReference>